<dbReference type="NCBIfam" id="NF008183">
    <property type="entry name" value="PRK10933.1"/>
    <property type="match status" value="1"/>
</dbReference>
<reference evidence="3 4" key="1">
    <citation type="submission" date="2020-08" db="EMBL/GenBank/DDBJ databases">
        <title>Genome public.</title>
        <authorList>
            <person name="Liu C."/>
            <person name="Sun Q."/>
        </authorList>
    </citation>
    <scope>NUCLEOTIDE SEQUENCE [LARGE SCALE GENOMIC DNA]</scope>
    <source>
        <strain evidence="3 4">NSJ-46</strain>
    </source>
</reference>
<dbReference type="InterPro" id="IPR045857">
    <property type="entry name" value="O16G_dom_2"/>
</dbReference>
<dbReference type="EMBL" id="JACRSZ010000014">
    <property type="protein sequence ID" value="MBC8573939.1"/>
    <property type="molecule type" value="Genomic_DNA"/>
</dbReference>
<comment type="caution">
    <text evidence="3">The sequence shown here is derived from an EMBL/GenBank/DDBJ whole genome shotgun (WGS) entry which is preliminary data.</text>
</comment>
<dbReference type="SUPFAM" id="SSF51011">
    <property type="entry name" value="Glycosyl hydrolase domain"/>
    <property type="match status" value="1"/>
</dbReference>
<protein>
    <submittedName>
        <fullName evidence="3">Alpha-glucosidase</fullName>
    </submittedName>
</protein>
<dbReference type="PANTHER" id="PTHR10357">
    <property type="entry name" value="ALPHA-AMYLASE FAMILY MEMBER"/>
    <property type="match status" value="1"/>
</dbReference>
<keyword evidence="1" id="KW-0378">Hydrolase</keyword>
<keyword evidence="4" id="KW-1185">Reference proteome</keyword>
<evidence type="ECO:0000256" key="1">
    <source>
        <dbReference type="ARBA" id="ARBA00022801"/>
    </source>
</evidence>
<gene>
    <name evidence="3" type="ORF">H8716_12710</name>
</gene>
<evidence type="ECO:0000313" key="3">
    <source>
        <dbReference type="EMBL" id="MBC8573939.1"/>
    </source>
</evidence>
<evidence type="ECO:0000313" key="4">
    <source>
        <dbReference type="Proteomes" id="UP000657421"/>
    </source>
</evidence>
<sequence>MKQEWWKDAVVYQIYPRSFQDSNGDGIGDINGIRMHLDYLKNLGVDVIWLCPVYKSPNADNGYDISDYQDIHPDFGTMEDFDRLLQEVHEHGMKLIMDLVVNHTSDEHPWFRKSSSAEETSYDDYYIWKDRPNNWKSRFQGSAWTYDEKRGQYYLHIYTVKQPDLNWENEAVRRDVYKMMNWWGKKGIDGFRMDVISMISKDQSYADGPVGEHEQFGDGSSMYINGPRVHEFLQEMNREVIQNFDWMTVGEGVGVDTREACLYAGFDRKELNMMFQFEHVEQAKGPLGKWTDQKPDFLRVKEILDRWQTDLEGKAWNSLFVENHDYARSVSTFADDREEYRELSAKMLAIALYMMKGTPYIYQGQELGMTNYHASSIDELQDVESKNAYQFYVNAGEVSPEEMLKYVNCAGRDNSRTPMQWDTEENAGFTHGTPWLPVNTNYTYLNAEEQTGRTDSVFTFYQQLLAFRKSAPAVLRGSYRMIGKEHKQLLAYFRTMGEETYLILCNFSEKEQSTNTLKLRQQTEAQGKANWRQVLGNYPSGHSVDMLRPYEGVIWKMEKES</sequence>
<dbReference type="CDD" id="cd11333">
    <property type="entry name" value="AmyAc_SI_OligoGlu_DGase"/>
    <property type="match status" value="1"/>
</dbReference>
<dbReference type="SUPFAM" id="SSF51445">
    <property type="entry name" value="(Trans)glycosidases"/>
    <property type="match status" value="1"/>
</dbReference>
<organism evidence="3 4">
    <name type="scientific">Jingyaoa shaoxingensis</name>
    <dbReference type="NCBI Taxonomy" id="2763671"/>
    <lineage>
        <taxon>Bacteria</taxon>
        <taxon>Bacillati</taxon>
        <taxon>Bacillota</taxon>
        <taxon>Clostridia</taxon>
        <taxon>Lachnospirales</taxon>
        <taxon>Lachnospiraceae</taxon>
        <taxon>Jingyaoa</taxon>
    </lineage>
</organism>
<dbReference type="Proteomes" id="UP000657421">
    <property type="component" value="Unassembled WGS sequence"/>
</dbReference>
<dbReference type="InterPro" id="IPR017853">
    <property type="entry name" value="GH"/>
</dbReference>
<dbReference type="InterPro" id="IPR013780">
    <property type="entry name" value="Glyco_hydro_b"/>
</dbReference>
<dbReference type="Gene3D" id="2.60.40.1180">
    <property type="entry name" value="Golgi alpha-mannosidase II"/>
    <property type="match status" value="1"/>
</dbReference>
<dbReference type="RefSeq" id="WP_249309367.1">
    <property type="nucleotide sequence ID" value="NZ_JACRSZ010000014.1"/>
</dbReference>
<dbReference type="PANTHER" id="PTHR10357:SF184">
    <property type="entry name" value="OLIGO-1,6-GLUCOSIDASE 1"/>
    <property type="match status" value="1"/>
</dbReference>
<name>A0ABR7NC00_9FIRM</name>
<dbReference type="SMART" id="SM00642">
    <property type="entry name" value="Aamy"/>
    <property type="match status" value="1"/>
</dbReference>
<dbReference type="Gene3D" id="3.90.400.10">
    <property type="entry name" value="Oligo-1,6-glucosidase, Domain 2"/>
    <property type="match status" value="1"/>
</dbReference>
<feature type="domain" description="Glycosyl hydrolase family 13 catalytic" evidence="2">
    <location>
        <begin position="13"/>
        <end position="416"/>
    </location>
</feature>
<proteinExistence type="predicted"/>
<dbReference type="InterPro" id="IPR006047">
    <property type="entry name" value="GH13_cat_dom"/>
</dbReference>
<dbReference type="Gene3D" id="3.20.20.80">
    <property type="entry name" value="Glycosidases"/>
    <property type="match status" value="1"/>
</dbReference>
<dbReference type="Pfam" id="PF00128">
    <property type="entry name" value="Alpha-amylase"/>
    <property type="match status" value="1"/>
</dbReference>
<evidence type="ECO:0000259" key="2">
    <source>
        <dbReference type="SMART" id="SM00642"/>
    </source>
</evidence>
<accession>A0ABR7NC00</accession>